<dbReference type="GeneID" id="73044837"/>
<dbReference type="RefSeq" id="WP_254269784.1">
    <property type="nucleotide sequence ID" value="NZ_CP100400.1"/>
</dbReference>
<dbReference type="Pfam" id="PF13302">
    <property type="entry name" value="Acetyltransf_3"/>
    <property type="match status" value="1"/>
</dbReference>
<dbReference type="GO" id="GO:0016746">
    <property type="term" value="F:acyltransferase activity"/>
    <property type="evidence" value="ECO:0007669"/>
    <property type="project" value="UniProtKB-KW"/>
</dbReference>
<dbReference type="PROSITE" id="PS51186">
    <property type="entry name" value="GNAT"/>
    <property type="match status" value="1"/>
</dbReference>
<dbReference type="PANTHER" id="PTHR43415:SF3">
    <property type="entry name" value="GNAT-FAMILY ACETYLTRANSFERASE"/>
    <property type="match status" value="1"/>
</dbReference>
<feature type="domain" description="N-acetyltransferase" evidence="1">
    <location>
        <begin position="5"/>
        <end position="144"/>
    </location>
</feature>
<dbReference type="EC" id="2.3.-.-" evidence="2"/>
<protein>
    <submittedName>
        <fullName evidence="2">GNAT family N-acetyltransferase</fullName>
        <ecNumber evidence="2">2.3.-.-</ecNumber>
    </submittedName>
</protein>
<sequence>MPRSVSLRPATRQDVDRIYRWRNDPDIYRWFREQDDELEWHDHVEWFRNRPADRDDLMIEYLGRPVGVVSVAADGDVGIYIGEKRLWGRGLASAALEQALDGSDRTLSAEIRAENTASQRLFERHGFETVGRDGEWLQYRRERSE</sequence>
<dbReference type="PANTHER" id="PTHR43415">
    <property type="entry name" value="SPERMIDINE N(1)-ACETYLTRANSFERASE"/>
    <property type="match status" value="1"/>
</dbReference>
<keyword evidence="2" id="KW-0012">Acyltransferase</keyword>
<dbReference type="InterPro" id="IPR000182">
    <property type="entry name" value="GNAT_dom"/>
</dbReference>
<organism evidence="2 3">
    <name type="scientific">Halorussus aquaticus</name>
    <dbReference type="NCBI Taxonomy" id="2953748"/>
    <lineage>
        <taxon>Archaea</taxon>
        <taxon>Methanobacteriati</taxon>
        <taxon>Methanobacteriota</taxon>
        <taxon>Stenosarchaea group</taxon>
        <taxon>Halobacteria</taxon>
        <taxon>Halobacteriales</taxon>
        <taxon>Haladaptataceae</taxon>
        <taxon>Halorussus</taxon>
    </lineage>
</organism>
<evidence type="ECO:0000313" key="3">
    <source>
        <dbReference type="Proteomes" id="UP001595945"/>
    </source>
</evidence>
<comment type="caution">
    <text evidence="2">The sequence shown here is derived from an EMBL/GenBank/DDBJ whole genome shotgun (WGS) entry which is preliminary data.</text>
</comment>
<proteinExistence type="predicted"/>
<dbReference type="Proteomes" id="UP001595945">
    <property type="component" value="Unassembled WGS sequence"/>
</dbReference>
<reference evidence="2 3" key="1">
    <citation type="journal article" date="2019" name="Int. J. Syst. Evol. Microbiol.">
        <title>The Global Catalogue of Microorganisms (GCM) 10K type strain sequencing project: providing services to taxonomists for standard genome sequencing and annotation.</title>
        <authorList>
            <consortium name="The Broad Institute Genomics Platform"/>
            <consortium name="The Broad Institute Genome Sequencing Center for Infectious Disease"/>
            <person name="Wu L."/>
            <person name="Ma J."/>
        </authorList>
    </citation>
    <scope>NUCLEOTIDE SEQUENCE [LARGE SCALE GENOMIC DNA]</scope>
    <source>
        <strain evidence="2 3">XZYJ18</strain>
    </source>
</reference>
<accession>A0ABD5Q1E9</accession>
<evidence type="ECO:0000313" key="2">
    <source>
        <dbReference type="EMBL" id="MFC4824478.1"/>
    </source>
</evidence>
<dbReference type="InterPro" id="IPR016181">
    <property type="entry name" value="Acyl_CoA_acyltransferase"/>
</dbReference>
<evidence type="ECO:0000259" key="1">
    <source>
        <dbReference type="PROSITE" id="PS51186"/>
    </source>
</evidence>
<gene>
    <name evidence="2" type="ORF">ACFO9K_09390</name>
</gene>
<name>A0ABD5Q1E9_9EURY</name>
<keyword evidence="2" id="KW-0808">Transferase</keyword>
<dbReference type="AlphaFoldDB" id="A0ABD5Q1E9"/>
<dbReference type="Gene3D" id="3.40.630.30">
    <property type="match status" value="1"/>
</dbReference>
<dbReference type="EMBL" id="JBHSHT010000001">
    <property type="protein sequence ID" value="MFC4824478.1"/>
    <property type="molecule type" value="Genomic_DNA"/>
</dbReference>
<dbReference type="SUPFAM" id="SSF55729">
    <property type="entry name" value="Acyl-CoA N-acyltransferases (Nat)"/>
    <property type="match status" value="1"/>
</dbReference>
<keyword evidence="3" id="KW-1185">Reference proteome</keyword>